<evidence type="ECO:0000256" key="13">
    <source>
        <dbReference type="ARBA" id="ARBA00023136"/>
    </source>
</evidence>
<dbReference type="Proteomes" id="UP000311382">
    <property type="component" value="Unassembled WGS sequence"/>
</dbReference>
<comment type="cofactor">
    <cofactor evidence="1">
        <name>Co(2+)</name>
        <dbReference type="ChEBI" id="CHEBI:48828"/>
    </cofactor>
</comment>
<dbReference type="PROSITE" id="PS51257">
    <property type="entry name" value="PROKAR_LIPOPROTEIN"/>
    <property type="match status" value="1"/>
</dbReference>
<evidence type="ECO:0000256" key="2">
    <source>
        <dbReference type="ARBA" id="ARBA00004191"/>
    </source>
</evidence>
<dbReference type="InterPro" id="IPR002509">
    <property type="entry name" value="NODB_dom"/>
</dbReference>
<evidence type="ECO:0000256" key="8">
    <source>
        <dbReference type="ARBA" id="ARBA00022622"/>
    </source>
</evidence>
<organism evidence="24 25">
    <name type="scientific">Rhodotorula diobovata</name>
    <dbReference type="NCBI Taxonomy" id="5288"/>
    <lineage>
        <taxon>Eukaryota</taxon>
        <taxon>Fungi</taxon>
        <taxon>Dikarya</taxon>
        <taxon>Basidiomycota</taxon>
        <taxon>Pucciniomycotina</taxon>
        <taxon>Microbotryomycetes</taxon>
        <taxon>Sporidiobolales</taxon>
        <taxon>Sporidiobolaceae</taxon>
        <taxon>Rhodotorula</taxon>
    </lineage>
</organism>
<dbReference type="GO" id="GO:0046872">
    <property type="term" value="F:metal ion binding"/>
    <property type="evidence" value="ECO:0007669"/>
    <property type="project" value="UniProtKB-KW"/>
</dbReference>
<dbReference type="InterPro" id="IPR011330">
    <property type="entry name" value="Glyco_hydro/deAcase_b/a-brl"/>
</dbReference>
<dbReference type="GO" id="GO:0004099">
    <property type="term" value="F:chitin deacetylase activity"/>
    <property type="evidence" value="ECO:0007669"/>
    <property type="project" value="UniProtKB-EC"/>
</dbReference>
<evidence type="ECO:0000256" key="18">
    <source>
        <dbReference type="ARBA" id="ARBA00023316"/>
    </source>
</evidence>
<keyword evidence="13" id="KW-0472">Membrane</keyword>
<keyword evidence="11" id="KW-0378">Hydrolase</keyword>
<dbReference type="GO" id="GO:0071555">
    <property type="term" value="P:cell wall organization"/>
    <property type="evidence" value="ECO:0007669"/>
    <property type="project" value="UniProtKB-KW"/>
</dbReference>
<evidence type="ECO:0000256" key="1">
    <source>
        <dbReference type="ARBA" id="ARBA00001941"/>
    </source>
</evidence>
<evidence type="ECO:0000256" key="14">
    <source>
        <dbReference type="ARBA" id="ARBA00023180"/>
    </source>
</evidence>
<keyword evidence="16" id="KW-0170">Cobalt</keyword>
<evidence type="ECO:0000256" key="21">
    <source>
        <dbReference type="ARBA" id="ARBA00048494"/>
    </source>
</evidence>
<evidence type="ECO:0000256" key="12">
    <source>
        <dbReference type="ARBA" id="ARBA00023024"/>
    </source>
</evidence>
<keyword evidence="7" id="KW-0964">Secreted</keyword>
<keyword evidence="17" id="KW-0449">Lipoprotein</keyword>
<evidence type="ECO:0000256" key="4">
    <source>
        <dbReference type="ARBA" id="ARBA00010973"/>
    </source>
</evidence>
<dbReference type="GO" id="GO:0000272">
    <property type="term" value="P:polysaccharide catabolic process"/>
    <property type="evidence" value="ECO:0007669"/>
    <property type="project" value="UniProtKB-KW"/>
</dbReference>
<keyword evidence="25" id="KW-1185">Reference proteome</keyword>
<evidence type="ECO:0000256" key="3">
    <source>
        <dbReference type="ARBA" id="ARBA00004609"/>
    </source>
</evidence>
<dbReference type="GO" id="GO:0005886">
    <property type="term" value="C:plasma membrane"/>
    <property type="evidence" value="ECO:0007669"/>
    <property type="project" value="UniProtKB-SubCell"/>
</dbReference>
<evidence type="ECO:0000256" key="17">
    <source>
        <dbReference type="ARBA" id="ARBA00023288"/>
    </source>
</evidence>
<gene>
    <name evidence="24" type="ORF">DMC30DRAFT_373048</name>
</gene>
<dbReference type="PANTHER" id="PTHR10587:SF98">
    <property type="entry name" value="CHITIN DEACETYLASE"/>
    <property type="match status" value="1"/>
</dbReference>
<keyword evidence="6" id="KW-0134">Cell wall</keyword>
<dbReference type="InterPro" id="IPR050248">
    <property type="entry name" value="Polysacc_deacetylase_ArnD"/>
</dbReference>
<comment type="caution">
    <text evidence="24">The sequence shown here is derived from an EMBL/GenBank/DDBJ whole genome shotgun (WGS) entry which is preliminary data.</text>
</comment>
<comment type="subcellular location">
    <subcellularLocation>
        <location evidence="3">Cell membrane</location>
        <topology evidence="3">Lipid-anchor</topology>
        <topology evidence="3">GPI-anchor</topology>
    </subcellularLocation>
    <subcellularLocation>
        <location evidence="2">Secreted</location>
        <location evidence="2">Cell wall</location>
    </subcellularLocation>
</comment>
<dbReference type="GO" id="GO:0006032">
    <property type="term" value="P:chitin catabolic process"/>
    <property type="evidence" value="ECO:0007669"/>
    <property type="project" value="UniProtKB-KW"/>
</dbReference>
<dbReference type="PANTHER" id="PTHR10587">
    <property type="entry name" value="GLYCOSYL TRANSFERASE-RELATED"/>
    <property type="match status" value="1"/>
</dbReference>
<keyword evidence="9" id="KW-0479">Metal-binding</keyword>
<evidence type="ECO:0000256" key="10">
    <source>
        <dbReference type="ARBA" id="ARBA00022729"/>
    </source>
</evidence>
<name>A0A5C5G4Q4_9BASI</name>
<evidence type="ECO:0000256" key="20">
    <source>
        <dbReference type="ARBA" id="ARBA00024056"/>
    </source>
</evidence>
<keyword evidence="10 22" id="KW-0732">Signal</keyword>
<dbReference type="FunFam" id="3.20.20.370:FF:000004">
    <property type="entry name" value="Related to Chitin deacetylase"/>
    <property type="match status" value="1"/>
</dbReference>
<dbReference type="EMBL" id="SOZI01000013">
    <property type="protein sequence ID" value="TNY23314.1"/>
    <property type="molecule type" value="Genomic_DNA"/>
</dbReference>
<keyword evidence="15" id="KW-0119">Carbohydrate metabolism</keyword>
<dbReference type="Gene3D" id="3.20.20.370">
    <property type="entry name" value="Glycoside hydrolase/deacetylase"/>
    <property type="match status" value="1"/>
</dbReference>
<evidence type="ECO:0000256" key="19">
    <source>
        <dbReference type="ARBA" id="ARBA00023326"/>
    </source>
</evidence>
<dbReference type="AlphaFoldDB" id="A0A5C5G4Q4"/>
<comment type="catalytic activity">
    <reaction evidence="21">
        <text>[(1-&gt;4)-N-acetyl-beta-D-glucosaminyl](n) + n H2O = chitosan + n acetate</text>
        <dbReference type="Rhea" id="RHEA:10464"/>
        <dbReference type="Rhea" id="RHEA-COMP:9593"/>
        <dbReference type="Rhea" id="RHEA-COMP:9597"/>
        <dbReference type="ChEBI" id="CHEBI:15377"/>
        <dbReference type="ChEBI" id="CHEBI:17029"/>
        <dbReference type="ChEBI" id="CHEBI:30089"/>
        <dbReference type="ChEBI" id="CHEBI:57704"/>
        <dbReference type="EC" id="3.5.1.41"/>
    </reaction>
    <physiologicalReaction direction="left-to-right" evidence="21">
        <dbReference type="Rhea" id="RHEA:10465"/>
    </physiologicalReaction>
</comment>
<dbReference type="GO" id="GO:0098552">
    <property type="term" value="C:side of membrane"/>
    <property type="evidence" value="ECO:0007669"/>
    <property type="project" value="UniProtKB-KW"/>
</dbReference>
<evidence type="ECO:0000259" key="23">
    <source>
        <dbReference type="PROSITE" id="PS51677"/>
    </source>
</evidence>
<dbReference type="GO" id="GO:0009272">
    <property type="term" value="P:fungal-type cell wall biogenesis"/>
    <property type="evidence" value="ECO:0007669"/>
    <property type="project" value="UniProtKB-ARBA"/>
</dbReference>
<dbReference type="Pfam" id="PF01522">
    <property type="entry name" value="Polysacc_deac_1"/>
    <property type="match status" value="1"/>
</dbReference>
<dbReference type="CDD" id="cd10952">
    <property type="entry name" value="CE4_MrCDA_like"/>
    <property type="match status" value="1"/>
</dbReference>
<evidence type="ECO:0000256" key="16">
    <source>
        <dbReference type="ARBA" id="ARBA00023285"/>
    </source>
</evidence>
<keyword evidence="5" id="KW-1003">Cell membrane</keyword>
<evidence type="ECO:0000256" key="22">
    <source>
        <dbReference type="SAM" id="SignalP"/>
    </source>
</evidence>
<keyword evidence="8" id="KW-0336">GPI-anchor</keyword>
<feature type="chain" id="PRO_5023003617" description="chitin deacetylase" evidence="22">
    <location>
        <begin position="18"/>
        <end position="500"/>
    </location>
</feature>
<dbReference type="EC" id="3.5.1.41" evidence="20"/>
<evidence type="ECO:0000256" key="6">
    <source>
        <dbReference type="ARBA" id="ARBA00022512"/>
    </source>
</evidence>
<feature type="domain" description="NodB homology" evidence="23">
    <location>
        <begin position="201"/>
        <end position="388"/>
    </location>
</feature>
<evidence type="ECO:0000313" key="24">
    <source>
        <dbReference type="EMBL" id="TNY23314.1"/>
    </source>
</evidence>
<evidence type="ECO:0000256" key="9">
    <source>
        <dbReference type="ARBA" id="ARBA00022723"/>
    </source>
</evidence>
<protein>
    <recommendedName>
        <fullName evidence="20">chitin deacetylase</fullName>
        <ecNumber evidence="20">3.5.1.41</ecNumber>
    </recommendedName>
</protein>
<dbReference type="STRING" id="5288.A0A5C5G4Q4"/>
<dbReference type="PROSITE" id="PS51677">
    <property type="entry name" value="NODB"/>
    <property type="match status" value="1"/>
</dbReference>
<feature type="signal peptide" evidence="22">
    <location>
        <begin position="1"/>
        <end position="17"/>
    </location>
</feature>
<sequence>MRTSLALLSTAVTLAAACGSEKDFERLRIERRAAASSAASSAASRVATSAVARNSAATIASGATNPSAAAGTAGGAVASTTAAAAAATRTDEASAAGIKDPAQECTAYYYPPVGQLIADGVFPAIWEIANLSTAKAEVTALFQSLNSSIPNIAPKGTPQGDFSSVNYDGATDPDCWWTWGKCTSPKAAGVKPDVYNVPTPNTWGLTYDDGPNCSHNAFYDYLQEQNQKATMFYVGSNVVDWPLEAQRGLADGHEICSHTWSHRYMTSLTNEQAFAELYYSKKAIKDVLGITVQCWRPPYGDVDDRIRYIAQSLGLQTIGWEDNVFDYEIATLSRATIEQNYNDILAAAANGTYSVNGTIVLSHELNNDTMSLAQEFLPKIKQAFKHVVPVGVAYNNTEPYVESGYTYPNFAQYIGGTTTMSLAAPTAVSTDASLSIPLSTGATGSVSASVAYASNTGGAAAAASDSSGNSAAVRGSGGALGAVVAAVAGAVGAGAMAVML</sequence>
<evidence type="ECO:0000313" key="25">
    <source>
        <dbReference type="Proteomes" id="UP000311382"/>
    </source>
</evidence>
<keyword evidence="14" id="KW-0325">Glycoprotein</keyword>
<evidence type="ECO:0000256" key="11">
    <source>
        <dbReference type="ARBA" id="ARBA00022801"/>
    </source>
</evidence>
<comment type="similarity">
    <text evidence="4">Belongs to the polysaccharide deacetylase family.</text>
</comment>
<keyword evidence="12" id="KW-0146">Chitin degradation</keyword>
<evidence type="ECO:0000256" key="15">
    <source>
        <dbReference type="ARBA" id="ARBA00023277"/>
    </source>
</evidence>
<keyword evidence="18" id="KW-0961">Cell wall biogenesis/degradation</keyword>
<evidence type="ECO:0000256" key="5">
    <source>
        <dbReference type="ARBA" id="ARBA00022475"/>
    </source>
</evidence>
<reference evidence="24 25" key="1">
    <citation type="submission" date="2019-03" db="EMBL/GenBank/DDBJ databases">
        <title>Rhodosporidium diobovatum UCD-FST 08-225 genome sequencing, assembly, and annotation.</title>
        <authorList>
            <person name="Fakankun I.U."/>
            <person name="Fristensky B."/>
            <person name="Levin D.B."/>
        </authorList>
    </citation>
    <scope>NUCLEOTIDE SEQUENCE [LARGE SCALE GENOMIC DNA]</scope>
    <source>
        <strain evidence="24 25">UCD-FST 08-225</strain>
    </source>
</reference>
<dbReference type="SUPFAM" id="SSF88713">
    <property type="entry name" value="Glycoside hydrolase/deacetylase"/>
    <property type="match status" value="1"/>
</dbReference>
<proteinExistence type="inferred from homology"/>
<keyword evidence="19" id="KW-0624">Polysaccharide degradation</keyword>
<dbReference type="OrthoDB" id="407355at2759"/>
<evidence type="ECO:0000256" key="7">
    <source>
        <dbReference type="ARBA" id="ARBA00022525"/>
    </source>
</evidence>
<accession>A0A5C5G4Q4</accession>